<feature type="transmembrane region" description="Helical" evidence="1">
    <location>
        <begin position="6"/>
        <end position="25"/>
    </location>
</feature>
<dbReference type="InterPro" id="IPR025164">
    <property type="entry name" value="Toastrack_DUF4097"/>
</dbReference>
<keyword evidence="5" id="KW-1185">Reference proteome</keyword>
<dbReference type="Proteomes" id="UP000665944">
    <property type="component" value="Unassembled WGS sequence"/>
</dbReference>
<keyword evidence="1" id="KW-0812">Transmembrane</keyword>
<name>A0A3S7GWY2_STAHO</name>
<dbReference type="Pfam" id="PF13349">
    <property type="entry name" value="DUF4097"/>
    <property type="match status" value="1"/>
</dbReference>
<evidence type="ECO:0000256" key="1">
    <source>
        <dbReference type="SAM" id="Phobius"/>
    </source>
</evidence>
<gene>
    <name evidence="3" type="ORF">AZE34_09210</name>
    <name evidence="4" type="ORF">J7T32_006735</name>
</gene>
<keyword evidence="1" id="KW-0472">Membrane</keyword>
<dbReference type="EMBL" id="CP014567">
    <property type="protein sequence ID" value="AVI06935.1"/>
    <property type="molecule type" value="Genomic_DNA"/>
</dbReference>
<sequence length="280" mass="32068">MKKLTISGLVIFVVFFLAATLVWFVHDKDIYKRLKYNETFHQSSISKLNIDSYSSDITITQGSSFRVKYYGDNSIKVNTQKGSLNVKESRSSKRGYSFNLNPFKRSKFNIHITIPPDKLKQLNIDAKLGKLNINNIDIKKARIRKDGENLNIKEAKLDRIDYYSDHGTINIKNSDIKNSQFKVIHSNIVVNHCTLKNGLFITNEGKLDFKNMPSQIDMKSSSKKGDINIDYKTKPKDTLLKLHPGMGDNNIKNPYFKDSKVGNSYNIIECYNVKGDINIK</sequence>
<evidence type="ECO:0000313" key="4">
    <source>
        <dbReference type="EMBL" id="MCM5672467.1"/>
    </source>
</evidence>
<organism evidence="3">
    <name type="scientific">Staphylococcus hominis</name>
    <dbReference type="NCBI Taxonomy" id="1290"/>
    <lineage>
        <taxon>Bacteria</taxon>
        <taxon>Bacillati</taxon>
        <taxon>Bacillota</taxon>
        <taxon>Bacilli</taxon>
        <taxon>Bacillales</taxon>
        <taxon>Staphylococcaceae</taxon>
        <taxon>Staphylococcus</taxon>
    </lineage>
</organism>
<proteinExistence type="predicted"/>
<feature type="domain" description="DUF4097" evidence="2">
    <location>
        <begin position="45"/>
        <end position="279"/>
    </location>
</feature>
<dbReference type="EMBL" id="JAGHKT020000007">
    <property type="protein sequence ID" value="MCM5672467.1"/>
    <property type="molecule type" value="Genomic_DNA"/>
</dbReference>
<evidence type="ECO:0000259" key="2">
    <source>
        <dbReference type="Pfam" id="PF13349"/>
    </source>
</evidence>
<keyword evidence="1" id="KW-1133">Transmembrane helix</keyword>
<reference evidence="3" key="1">
    <citation type="submission" date="2016-02" db="EMBL/GenBank/DDBJ databases">
        <title>Genomic sequence of a clinical Staphylococcus hominis isolate.</title>
        <authorList>
            <person name="McClure J.M."/>
            <person name="Zhang K."/>
        </authorList>
    </citation>
    <scope>NUCLEOTIDE SEQUENCE</scope>
    <source>
        <strain evidence="3">C34847</strain>
    </source>
</reference>
<dbReference type="RefSeq" id="WP_017175260.1">
    <property type="nucleotide sequence ID" value="NZ_CP014567.1"/>
</dbReference>
<evidence type="ECO:0000313" key="3">
    <source>
        <dbReference type="EMBL" id="AVI06935.1"/>
    </source>
</evidence>
<reference evidence="4 5" key="2">
    <citation type="submission" date="2022-06" db="EMBL/GenBank/DDBJ databases">
        <title>Staphylococcus hominis ShoR14 genome sequence.</title>
        <authorList>
            <person name="Yeo C.C."/>
            <person name="Chew C.H."/>
            <person name="Che Hamzah A.M."/>
            <person name="Al-Trad E.I."/>
        </authorList>
    </citation>
    <scope>NUCLEOTIDE SEQUENCE [LARGE SCALE GENOMIC DNA]</scope>
    <source>
        <strain evidence="4 5">ShoR14</strain>
    </source>
</reference>
<protein>
    <submittedName>
        <fullName evidence="4">DUF4097 domain-containing protein</fullName>
    </submittedName>
</protein>
<evidence type="ECO:0000313" key="5">
    <source>
        <dbReference type="Proteomes" id="UP000665944"/>
    </source>
</evidence>
<dbReference type="AlphaFoldDB" id="A0A3S7GWY2"/>
<accession>A0A3S7GWY2</accession>